<accession>A0A0F9JJU1</accession>
<dbReference type="AlphaFoldDB" id="A0A0F9JJU1"/>
<organism evidence="1">
    <name type="scientific">marine sediment metagenome</name>
    <dbReference type="NCBI Taxonomy" id="412755"/>
    <lineage>
        <taxon>unclassified sequences</taxon>
        <taxon>metagenomes</taxon>
        <taxon>ecological metagenomes</taxon>
    </lineage>
</organism>
<proteinExistence type="predicted"/>
<gene>
    <name evidence="1" type="ORF">LCGC14_1748350</name>
</gene>
<evidence type="ECO:0000313" key="1">
    <source>
        <dbReference type="EMBL" id="KKM06006.1"/>
    </source>
</evidence>
<comment type="caution">
    <text evidence="1">The sequence shown here is derived from an EMBL/GenBank/DDBJ whole genome shotgun (WGS) entry which is preliminary data.</text>
</comment>
<reference evidence="1" key="1">
    <citation type="journal article" date="2015" name="Nature">
        <title>Complex archaea that bridge the gap between prokaryotes and eukaryotes.</title>
        <authorList>
            <person name="Spang A."/>
            <person name="Saw J.H."/>
            <person name="Jorgensen S.L."/>
            <person name="Zaremba-Niedzwiedzka K."/>
            <person name="Martijn J."/>
            <person name="Lind A.E."/>
            <person name="van Eijk R."/>
            <person name="Schleper C."/>
            <person name="Guy L."/>
            <person name="Ettema T.J."/>
        </authorList>
    </citation>
    <scope>NUCLEOTIDE SEQUENCE</scope>
</reference>
<dbReference type="EMBL" id="LAZR01016091">
    <property type="protein sequence ID" value="KKM06006.1"/>
    <property type="molecule type" value="Genomic_DNA"/>
</dbReference>
<name>A0A0F9JJU1_9ZZZZ</name>
<protein>
    <submittedName>
        <fullName evidence="1">Uncharacterized protein</fullName>
    </submittedName>
</protein>
<sequence>MAKKKDRLQELFDLEIDYSNPVDRFAVKAGKLLNKLGRKMKESGRADGAEYGDGSARIYLSEPVSIELLIEFDREVRILAEDTNEIAKLDMPIVNITVAGYEIDVAFC</sequence>